<feature type="transmembrane region" description="Helical" evidence="1">
    <location>
        <begin position="360"/>
        <end position="381"/>
    </location>
</feature>
<dbReference type="AlphaFoldDB" id="A0ABD5PP91"/>
<feature type="transmembrane region" description="Helical" evidence="1">
    <location>
        <begin position="216"/>
        <end position="233"/>
    </location>
</feature>
<evidence type="ECO:0000256" key="1">
    <source>
        <dbReference type="SAM" id="Phobius"/>
    </source>
</evidence>
<sequence>MNDTASLKALLSATLLLWAGGIALSWTAGSVFPYLPATLAICSLLFLLFVTTADTVDGLSAPLVAVLSLNSTVYTTMIFVFPEYFIGVDPNTYADSAAIAASTGDLSSVQIPFYDVASGYIGFVVVVNAITDLGVRYSFSVFPLVISIGYPILAYQFLRIRFDSTKFVLLSALIASVVAQALMFAFWPIAQTLAAVQLLFFMCCLVRFLQYRNGKFTLLTLLAVLSLLVTHKLPPLVLLIFFVVLLGFFLLATDTVYANSVRLTTLQDNPVVLMIGIVSLSTAVLWVFYTSFLSNVVYRLLALVAMSGPADDPTSVTTATNTLSRPWQLLLFRGNTITLILMSSVSWLYLVGIRQWRSSVLLSTLLSATASTGLFVVLSVLAPDAITISRSMFLYEIFAVLCIFAALISYTDGRVTGSVPAIVVVVVLILSQVGVAVAVPDASYAARDYLVEEEIEAEKFTAEYATGVTHTDHFYAQEQIYFAPDRDRVEYESITDDVLEGNVADGNYDRVSLREGADVIRTGGHGDMRVDWSELSAVENEYSKTYSNGGVTVYSNSSV</sequence>
<feature type="transmembrane region" description="Helical" evidence="1">
    <location>
        <begin position="393"/>
        <end position="411"/>
    </location>
</feature>
<keyword evidence="1" id="KW-0812">Transmembrane</keyword>
<dbReference type="Proteomes" id="UP001595898">
    <property type="component" value="Unassembled WGS sequence"/>
</dbReference>
<gene>
    <name evidence="2" type="ORF">ACFO5R_09890</name>
</gene>
<dbReference type="RefSeq" id="WP_250141638.1">
    <property type="nucleotide sequence ID" value="NZ_JALIQP010000004.1"/>
</dbReference>
<feature type="transmembrane region" description="Helical" evidence="1">
    <location>
        <begin position="63"/>
        <end position="81"/>
    </location>
</feature>
<feature type="transmembrane region" description="Helical" evidence="1">
    <location>
        <begin position="137"/>
        <end position="155"/>
    </location>
</feature>
<feature type="transmembrane region" description="Helical" evidence="1">
    <location>
        <begin position="239"/>
        <end position="259"/>
    </location>
</feature>
<feature type="transmembrane region" description="Helical" evidence="1">
    <location>
        <begin position="418"/>
        <end position="439"/>
    </location>
</feature>
<feature type="transmembrane region" description="Helical" evidence="1">
    <location>
        <begin position="330"/>
        <end position="353"/>
    </location>
</feature>
<evidence type="ECO:0008006" key="4">
    <source>
        <dbReference type="Google" id="ProtNLM"/>
    </source>
</evidence>
<evidence type="ECO:0000313" key="2">
    <source>
        <dbReference type="EMBL" id="MFC4542238.1"/>
    </source>
</evidence>
<reference evidence="2 3" key="1">
    <citation type="journal article" date="2019" name="Int. J. Syst. Evol. Microbiol.">
        <title>The Global Catalogue of Microorganisms (GCM) 10K type strain sequencing project: providing services to taxonomists for standard genome sequencing and annotation.</title>
        <authorList>
            <consortium name="The Broad Institute Genomics Platform"/>
            <consortium name="The Broad Institute Genome Sequencing Center for Infectious Disease"/>
            <person name="Wu L."/>
            <person name="Ma J."/>
        </authorList>
    </citation>
    <scope>NUCLEOTIDE SEQUENCE [LARGE SCALE GENOMIC DNA]</scope>
    <source>
        <strain evidence="2 3">WLHS5</strain>
    </source>
</reference>
<dbReference type="EMBL" id="JBHSFA010000005">
    <property type="protein sequence ID" value="MFC4542238.1"/>
    <property type="molecule type" value="Genomic_DNA"/>
</dbReference>
<evidence type="ECO:0000313" key="3">
    <source>
        <dbReference type="Proteomes" id="UP001595898"/>
    </source>
</evidence>
<keyword evidence="1" id="KW-0472">Membrane</keyword>
<feature type="transmembrane region" description="Helical" evidence="1">
    <location>
        <begin position="35"/>
        <end position="56"/>
    </location>
</feature>
<protein>
    <recommendedName>
        <fullName evidence="4">Glycosyltransferase RgtA/B/C/D-like domain-containing protein</fullName>
    </recommendedName>
</protein>
<keyword evidence="3" id="KW-1185">Reference proteome</keyword>
<name>A0ABD5PP91_9EURY</name>
<feature type="transmembrane region" description="Helical" evidence="1">
    <location>
        <begin position="271"/>
        <end position="289"/>
    </location>
</feature>
<keyword evidence="1" id="KW-1133">Transmembrane helix</keyword>
<organism evidence="2 3">
    <name type="scientific">Halosolutus amylolyticus</name>
    <dbReference type="NCBI Taxonomy" id="2932267"/>
    <lineage>
        <taxon>Archaea</taxon>
        <taxon>Methanobacteriati</taxon>
        <taxon>Methanobacteriota</taxon>
        <taxon>Stenosarchaea group</taxon>
        <taxon>Halobacteria</taxon>
        <taxon>Halobacteriales</taxon>
        <taxon>Natrialbaceae</taxon>
        <taxon>Halosolutus</taxon>
    </lineage>
</organism>
<comment type="caution">
    <text evidence="2">The sequence shown here is derived from an EMBL/GenBank/DDBJ whole genome shotgun (WGS) entry which is preliminary data.</text>
</comment>
<accession>A0ABD5PP91</accession>
<proteinExistence type="predicted"/>